<proteinExistence type="predicted"/>
<protein>
    <submittedName>
        <fullName evidence="1">Uncharacterized protein</fullName>
    </submittedName>
</protein>
<sequence length="561" mass="62700">MVTLDLFVRFLHGLSLESNQRLLGGLLGRTDNSPEIIQRAINNLKEINSDKISPDRSINIFHCLMEMNDHSVHQEIQEFLKSENRSEKKLSEIHCSALAYMLQMSEEVLDELDLKKLSDCGLSQSHCEVVASALKSNPSHLIELDLNDNKLQDSGMKLLSAGLSSPHCRLQTLRLSLCSLSEISCASLASALKSNPSHLRELELTLKSNPSHLRELELNYNDDLQDSGVNLLCGFLESPHCRLQTLRLSHCSLSEISCASLVSALKSNPSHLRELDLNYNNKLKDSGVQLLSARLESPHCRLQTLSGSMRRSLQPTQVAQVVQLIQDGTSMRAVARRFAVSVSVVSRAWRRYQETGQYIRRRGGGRRRATTQQQDHYLRLCARRNRRSTARALQNDLQQATNVHVSAQTVRNRLHEGGMRARRPQVGVVLTAQHRAGRLAFAMPENTKIGKFATGALCSSQMKAECDGMMDKGVLKPVGPTLGKEQSFTEQAPLVADDGVQRVAGIVHNIQQFVQSPRLCHRHQRVQLHADHRAGTMCLISLSSLDVSFLDMLPAERMRIK</sequence>
<comment type="caution">
    <text evidence="1">The sequence shown here is derived from an EMBL/GenBank/DDBJ whole genome shotgun (WGS) entry which is preliminary data.</text>
</comment>
<dbReference type="Proteomes" id="UP000831701">
    <property type="component" value="Chromosome 21"/>
</dbReference>
<accession>A0ACB8VHJ8</accession>
<reference evidence="1" key="1">
    <citation type="submission" date="2022-04" db="EMBL/GenBank/DDBJ databases">
        <title>Jade perch genome.</title>
        <authorList>
            <person name="Chao B."/>
        </authorList>
    </citation>
    <scope>NUCLEOTIDE SEQUENCE</scope>
    <source>
        <strain evidence="1">CB-2022</strain>
    </source>
</reference>
<keyword evidence="2" id="KW-1185">Reference proteome</keyword>
<gene>
    <name evidence="1" type="ORF">L3Q82_004783</name>
</gene>
<evidence type="ECO:0000313" key="1">
    <source>
        <dbReference type="EMBL" id="KAI3354991.1"/>
    </source>
</evidence>
<evidence type="ECO:0000313" key="2">
    <source>
        <dbReference type="Proteomes" id="UP000831701"/>
    </source>
</evidence>
<organism evidence="1 2">
    <name type="scientific">Scortum barcoo</name>
    <name type="common">barcoo grunter</name>
    <dbReference type="NCBI Taxonomy" id="214431"/>
    <lineage>
        <taxon>Eukaryota</taxon>
        <taxon>Metazoa</taxon>
        <taxon>Chordata</taxon>
        <taxon>Craniata</taxon>
        <taxon>Vertebrata</taxon>
        <taxon>Euteleostomi</taxon>
        <taxon>Actinopterygii</taxon>
        <taxon>Neopterygii</taxon>
        <taxon>Teleostei</taxon>
        <taxon>Neoteleostei</taxon>
        <taxon>Acanthomorphata</taxon>
        <taxon>Eupercaria</taxon>
        <taxon>Centrarchiformes</taxon>
        <taxon>Terapontoidei</taxon>
        <taxon>Terapontidae</taxon>
        <taxon>Scortum</taxon>
    </lineage>
</organism>
<dbReference type="EMBL" id="CM041551">
    <property type="protein sequence ID" value="KAI3354991.1"/>
    <property type="molecule type" value="Genomic_DNA"/>
</dbReference>
<name>A0ACB8VHJ8_9TELE</name>